<dbReference type="PANTHER" id="PTHR30203:SF32">
    <property type="entry name" value="CATION EFFLUX SYSTEM PROTEIN CUSC"/>
    <property type="match status" value="1"/>
</dbReference>
<evidence type="ECO:0000313" key="4">
    <source>
        <dbReference type="EMBL" id="NVN39748.1"/>
    </source>
</evidence>
<dbReference type="AlphaFoldDB" id="A0A850P737"/>
<name>A0A850P737_9PROT</name>
<dbReference type="RefSeq" id="WP_176612731.1">
    <property type="nucleotide sequence ID" value="NZ_JABXXR010000016.1"/>
</dbReference>
<dbReference type="PROSITE" id="PS51257">
    <property type="entry name" value="PROKAR_LIPOPROTEIN"/>
    <property type="match status" value="1"/>
</dbReference>
<keyword evidence="5" id="KW-1185">Reference proteome</keyword>
<dbReference type="InterPro" id="IPR010131">
    <property type="entry name" value="MdtP/NodT-like"/>
</dbReference>
<evidence type="ECO:0000313" key="5">
    <source>
        <dbReference type="Proteomes" id="UP000585665"/>
    </source>
</evidence>
<accession>A0A850P737</accession>
<reference evidence="4 5" key="1">
    <citation type="submission" date="2020-06" db="EMBL/GenBank/DDBJ databases">
        <title>Description of novel acetic acid bacteria.</title>
        <authorList>
            <person name="Sombolestani A."/>
        </authorList>
    </citation>
    <scope>NUCLEOTIDE SEQUENCE [LARGE SCALE GENOMIC DNA]</scope>
    <source>
        <strain evidence="4 5">LMG 27010</strain>
    </source>
</reference>
<dbReference type="Pfam" id="PF02321">
    <property type="entry name" value="OEP"/>
    <property type="match status" value="2"/>
</dbReference>
<evidence type="ECO:0000256" key="2">
    <source>
        <dbReference type="RuleBase" id="RU362097"/>
    </source>
</evidence>
<keyword evidence="2" id="KW-0564">Palmitate</keyword>
<keyword evidence="2" id="KW-0472">Membrane</keyword>
<keyword evidence="2" id="KW-0812">Transmembrane</keyword>
<gene>
    <name evidence="4" type="ORF">HUK82_04095</name>
</gene>
<dbReference type="Proteomes" id="UP000585665">
    <property type="component" value="Unassembled WGS sequence"/>
</dbReference>
<comment type="similarity">
    <text evidence="1 2">Belongs to the outer membrane factor (OMF) (TC 1.B.17) family.</text>
</comment>
<dbReference type="GO" id="GO:0005886">
    <property type="term" value="C:plasma membrane"/>
    <property type="evidence" value="ECO:0007669"/>
    <property type="project" value="UniProtKB-SubCell"/>
</dbReference>
<comment type="caution">
    <text evidence="4">The sequence shown here is derived from an EMBL/GenBank/DDBJ whole genome shotgun (WGS) entry which is preliminary data.</text>
</comment>
<dbReference type="PANTHER" id="PTHR30203">
    <property type="entry name" value="OUTER MEMBRANE CATION EFFLUX PROTEIN"/>
    <property type="match status" value="1"/>
</dbReference>
<dbReference type="InterPro" id="IPR003423">
    <property type="entry name" value="OMP_efflux"/>
</dbReference>
<organism evidence="4 5">
    <name type="scientific">Ameyamaea chiangmaiensis</name>
    <dbReference type="NCBI Taxonomy" id="442969"/>
    <lineage>
        <taxon>Bacteria</taxon>
        <taxon>Pseudomonadati</taxon>
        <taxon>Pseudomonadota</taxon>
        <taxon>Alphaproteobacteria</taxon>
        <taxon>Acetobacterales</taxon>
        <taxon>Acetobacteraceae</taxon>
        <taxon>Ameyamaea</taxon>
    </lineage>
</organism>
<keyword evidence="2" id="KW-0449">Lipoprotein</keyword>
<feature type="coiled-coil region" evidence="3">
    <location>
        <begin position="231"/>
        <end position="258"/>
    </location>
</feature>
<keyword evidence="3" id="KW-0175">Coiled coil</keyword>
<proteinExistence type="inferred from homology"/>
<comment type="subcellular location">
    <subcellularLocation>
        <location evidence="2">Cell membrane</location>
        <topology evidence="2">Lipid-anchor</topology>
    </subcellularLocation>
</comment>
<evidence type="ECO:0000256" key="3">
    <source>
        <dbReference type="SAM" id="Coils"/>
    </source>
</evidence>
<protein>
    <submittedName>
        <fullName evidence="4">Efflux transporter outer membrane subunit</fullName>
    </submittedName>
</protein>
<dbReference type="Gene3D" id="2.20.200.10">
    <property type="entry name" value="Outer membrane efflux proteins (OEP)"/>
    <property type="match status" value="1"/>
</dbReference>
<dbReference type="NCBIfam" id="TIGR01845">
    <property type="entry name" value="outer_NodT"/>
    <property type="match status" value="1"/>
</dbReference>
<keyword evidence="2" id="KW-1134">Transmembrane beta strand</keyword>
<dbReference type="SUPFAM" id="SSF56954">
    <property type="entry name" value="Outer membrane efflux proteins (OEP)"/>
    <property type="match status" value="1"/>
</dbReference>
<dbReference type="GO" id="GO:0015562">
    <property type="term" value="F:efflux transmembrane transporter activity"/>
    <property type="evidence" value="ECO:0007669"/>
    <property type="project" value="InterPro"/>
</dbReference>
<sequence>MSTKTVFRAAPLLLAALSGCTLIPTYHRPQLPVSGTYPAGSAYRAEPKDPRIQAADLGWEDFFTDARLRALIALALRENRDLLSAATSIEQAQAQYQIQNASLFPALGVTGQGLFEAPSNNAGFSFAPVGGSTISTLKYYSTGFGFSSYELDLFGRIRSLTREAREQELSQAENARSVMISTISQVANAYITWLADREQLRITNDTLASQGETLRLTRLQFDHGAANQLTLRQVETQVEQAQANKAQYERAVAQDENALVLLVGAPLPADLPPPAPFGSQTMMTDLPAGLPSDLLERRPDILSAEHTLKAANADIGAARANFFPKITLTANDGQSSRQFRSLFTPGGQTWIVNPQIDVPIFTWGQATGNLHYSKAKRAQDVRAYEKAIQTAFRETSDALAARSTYLDQDERLRALVASASDGYQLAMMRYHEGTDSYLTALDSQRTLYQAQQGMITVQAARYENLVTLYRVLGGGWKNHTLPPGGPHGGAVAKTVDRSLARPQPVPPT</sequence>
<dbReference type="Gene3D" id="1.20.1600.10">
    <property type="entry name" value="Outer membrane efflux proteins (OEP)"/>
    <property type="match status" value="1"/>
</dbReference>
<evidence type="ECO:0000256" key="1">
    <source>
        <dbReference type="ARBA" id="ARBA00007613"/>
    </source>
</evidence>
<dbReference type="EMBL" id="JABXXR010000016">
    <property type="protein sequence ID" value="NVN39748.1"/>
    <property type="molecule type" value="Genomic_DNA"/>
</dbReference>